<reference evidence="4 5" key="1">
    <citation type="journal article" date="2012" name="Science">
        <title>Ecological populations of bacteria act as socially cohesive units of antibiotic production and resistance.</title>
        <authorList>
            <person name="Cordero O.X."/>
            <person name="Wildschutte H."/>
            <person name="Kirkup B."/>
            <person name="Proehl S."/>
            <person name="Ngo L."/>
            <person name="Hussain F."/>
            <person name="Le Roux F."/>
            <person name="Mincer T."/>
            <person name="Polz M.F."/>
        </authorList>
    </citation>
    <scope>NUCLEOTIDE SEQUENCE [LARGE SCALE GENOMIC DNA]</scope>
    <source>
        <strain evidence="4 5">FF-238</strain>
    </source>
</reference>
<sequence>MWLKTSRIMSLIVPTVLVIGCQSTDSKHSSNQAVLSKMDMTEHISSSLYQIQFQSAVKLNEQAKSLNQSMKSFCSNGAELSDLKRHWQASMAAWMHLQGQERGPVKALEQSWNVQFWPDKKNTTGRKMSQLVSYDKSWTAEEISNQSVTVQGLGAIEWMLFDAQSPLLTNKGETCSSATAISQNLQNRTSQIRQAWLINPWTSMNEAQWNSEYVSLLSNQLEYSMKKLSRPLAKMGHPRAYFSESWRSASSLSNLKENLKAMQAIYFANGSGLDAILRARDKGELADRIALQFDMAIDTWPEQDSLFNMLQTKSGYQNVLAQYNKLEQLKYLIHEEVAIELGVVIGFNATDGD</sequence>
<name>A0A1E5CWK7_9VIBR</name>
<protein>
    <submittedName>
        <fullName evidence="4">Iron-regulated protein A</fullName>
    </submittedName>
</protein>
<dbReference type="Gene3D" id="1.20.1420.20">
    <property type="entry name" value="M75 peptidase, HXXE motif"/>
    <property type="match status" value="1"/>
</dbReference>
<dbReference type="CDD" id="cd14659">
    <property type="entry name" value="Imelysin-like_IPPA"/>
    <property type="match status" value="1"/>
</dbReference>
<dbReference type="Proteomes" id="UP000094165">
    <property type="component" value="Unassembled WGS sequence"/>
</dbReference>
<dbReference type="EMBL" id="AJYW02000182">
    <property type="protein sequence ID" value="OEE74735.1"/>
    <property type="molecule type" value="Genomic_DNA"/>
</dbReference>
<evidence type="ECO:0000256" key="1">
    <source>
        <dbReference type="ARBA" id="ARBA00004196"/>
    </source>
</evidence>
<evidence type="ECO:0000259" key="3">
    <source>
        <dbReference type="Pfam" id="PF09375"/>
    </source>
</evidence>
<keyword evidence="2" id="KW-0732">Signal</keyword>
<dbReference type="GO" id="GO:0030313">
    <property type="term" value="C:cell envelope"/>
    <property type="evidence" value="ECO:0007669"/>
    <property type="project" value="UniProtKB-SubCell"/>
</dbReference>
<dbReference type="RefSeq" id="WP_017054544.1">
    <property type="nucleotide sequence ID" value="NZ_AJYW02000182.1"/>
</dbReference>
<comment type="caution">
    <text evidence="4">The sequence shown here is derived from an EMBL/GenBank/DDBJ whole genome shotgun (WGS) entry which is preliminary data.</text>
</comment>
<keyword evidence="5" id="KW-1185">Reference proteome</keyword>
<proteinExistence type="predicted"/>
<evidence type="ECO:0000256" key="2">
    <source>
        <dbReference type="ARBA" id="ARBA00022729"/>
    </source>
</evidence>
<gene>
    <name evidence="4" type="ORF">A130_06070</name>
</gene>
<evidence type="ECO:0000313" key="4">
    <source>
        <dbReference type="EMBL" id="OEE74735.1"/>
    </source>
</evidence>
<evidence type="ECO:0000313" key="5">
    <source>
        <dbReference type="Proteomes" id="UP000094165"/>
    </source>
</evidence>
<dbReference type="InterPro" id="IPR038352">
    <property type="entry name" value="Imelysin_sf"/>
</dbReference>
<dbReference type="PROSITE" id="PS51257">
    <property type="entry name" value="PROKAR_LIPOPROTEIN"/>
    <property type="match status" value="1"/>
</dbReference>
<dbReference type="AlphaFoldDB" id="A0A1E5CWK7"/>
<dbReference type="InterPro" id="IPR018976">
    <property type="entry name" value="Imelysin-like"/>
</dbReference>
<dbReference type="Pfam" id="PF09375">
    <property type="entry name" value="Peptidase_M75"/>
    <property type="match status" value="1"/>
</dbReference>
<feature type="domain" description="Imelysin-like" evidence="3">
    <location>
        <begin position="57"/>
        <end position="332"/>
    </location>
</feature>
<accession>A0A1E5CWK7</accession>
<comment type="subcellular location">
    <subcellularLocation>
        <location evidence="1">Cell envelope</location>
    </subcellularLocation>
</comment>
<dbReference type="InterPro" id="IPR034984">
    <property type="entry name" value="Imelysin-like_IPPA"/>
</dbReference>
<organism evidence="4 5">
    <name type="scientific">Vibrio genomosp. F6 str. FF-238</name>
    <dbReference type="NCBI Taxonomy" id="1191298"/>
    <lineage>
        <taxon>Bacteria</taxon>
        <taxon>Pseudomonadati</taxon>
        <taxon>Pseudomonadota</taxon>
        <taxon>Gammaproteobacteria</taxon>
        <taxon>Vibrionales</taxon>
        <taxon>Vibrionaceae</taxon>
        <taxon>Vibrio</taxon>
    </lineage>
</organism>